<evidence type="ECO:0000313" key="2">
    <source>
        <dbReference type="Proteomes" id="UP000887565"/>
    </source>
</evidence>
<evidence type="ECO:0000313" key="3">
    <source>
        <dbReference type="WBParaSite" id="nRc.2.0.1.t20976-RA"/>
    </source>
</evidence>
<dbReference type="AlphaFoldDB" id="A0A915J3I7"/>
<reference evidence="3" key="1">
    <citation type="submission" date="2022-11" db="UniProtKB">
        <authorList>
            <consortium name="WormBaseParasite"/>
        </authorList>
    </citation>
    <scope>IDENTIFICATION</scope>
</reference>
<dbReference type="WBParaSite" id="nRc.2.0.1.t20976-RA">
    <property type="protein sequence ID" value="nRc.2.0.1.t20976-RA"/>
    <property type="gene ID" value="nRc.2.0.1.g20976"/>
</dbReference>
<keyword evidence="2" id="KW-1185">Reference proteome</keyword>
<sequence length="190" mass="20595">MSNQRSNAQCPSAMPSDKIERLQSEMARLTAHIVRLTAQQMTPAPRNLTPPTQQSAHIQNAGDHPSGAHLQMCSYHGRCSHNDTSCQAQHPNSTGPSNATATNTGRCYFCRMRGHPTDRCNGPCPHCHQIRVHRAMACPHRIPTVPATAVVSALGLTPALPPPLKYATPITLNPSMMPKLTGDFSIVTSY</sequence>
<protein>
    <submittedName>
        <fullName evidence="3">CCHC-type domain-containing protein</fullName>
    </submittedName>
</protein>
<evidence type="ECO:0000256" key="1">
    <source>
        <dbReference type="SAM" id="MobiDB-lite"/>
    </source>
</evidence>
<dbReference type="Proteomes" id="UP000887565">
    <property type="component" value="Unplaced"/>
</dbReference>
<organism evidence="2 3">
    <name type="scientific">Romanomermis culicivorax</name>
    <name type="common">Nematode worm</name>
    <dbReference type="NCBI Taxonomy" id="13658"/>
    <lineage>
        <taxon>Eukaryota</taxon>
        <taxon>Metazoa</taxon>
        <taxon>Ecdysozoa</taxon>
        <taxon>Nematoda</taxon>
        <taxon>Enoplea</taxon>
        <taxon>Dorylaimia</taxon>
        <taxon>Mermithida</taxon>
        <taxon>Mermithoidea</taxon>
        <taxon>Mermithidae</taxon>
        <taxon>Romanomermis</taxon>
    </lineage>
</organism>
<feature type="region of interest" description="Disordered" evidence="1">
    <location>
        <begin position="40"/>
        <end position="65"/>
    </location>
</feature>
<name>A0A915J3I7_ROMCU</name>
<feature type="compositionally biased region" description="Polar residues" evidence="1">
    <location>
        <begin position="49"/>
        <end position="58"/>
    </location>
</feature>
<proteinExistence type="predicted"/>
<accession>A0A915J3I7</accession>